<feature type="compositionally biased region" description="Low complexity" evidence="1">
    <location>
        <begin position="31"/>
        <end position="51"/>
    </location>
</feature>
<dbReference type="InterPro" id="IPR051616">
    <property type="entry name" value="Cul2-RING_E3_ligase_SR"/>
</dbReference>
<protein>
    <submittedName>
        <fullName evidence="2">Uncharacterized protein</fullName>
    </submittedName>
</protein>
<evidence type="ECO:0000313" key="2">
    <source>
        <dbReference type="EMBL" id="PVH66401.1"/>
    </source>
</evidence>
<accession>A0A2T8KW54</accession>
<dbReference type="PANTHER" id="PTHR46224:SF48">
    <property type="entry name" value="OS02G0493050 PROTEIN"/>
    <property type="match status" value="1"/>
</dbReference>
<proteinExistence type="predicted"/>
<dbReference type="Gramene" id="PVH66401">
    <property type="protein sequence ID" value="PVH66401"/>
    <property type="gene ID" value="PAHAL_1G234600"/>
</dbReference>
<evidence type="ECO:0000256" key="1">
    <source>
        <dbReference type="SAM" id="MobiDB-lite"/>
    </source>
</evidence>
<gene>
    <name evidence="2" type="ORF">PAHAL_1G234600</name>
</gene>
<reference evidence="2" key="1">
    <citation type="submission" date="2018-04" db="EMBL/GenBank/DDBJ databases">
        <title>WGS assembly of Panicum hallii.</title>
        <authorList>
            <person name="Lovell J."/>
            <person name="Jenkins J."/>
            <person name="Lowry D."/>
            <person name="Mamidi S."/>
            <person name="Sreedasyam A."/>
            <person name="Weng X."/>
            <person name="Barry K."/>
            <person name="Bonette J."/>
            <person name="Campitelli B."/>
            <person name="Daum C."/>
            <person name="Gordon S."/>
            <person name="Gould B."/>
            <person name="Lipzen A."/>
            <person name="Macqueen A."/>
            <person name="Palacio-Mejia J."/>
            <person name="Plott C."/>
            <person name="Shakirov E."/>
            <person name="Shu S."/>
            <person name="Yoshinaga Y."/>
            <person name="Zane M."/>
            <person name="Rokhsar D."/>
            <person name="Grimwood J."/>
            <person name="Schmutz J."/>
            <person name="Juenger T."/>
        </authorList>
    </citation>
    <scope>NUCLEOTIDE SEQUENCE [LARGE SCALE GENOMIC DNA]</scope>
    <source>
        <strain evidence="2">FIL2</strain>
    </source>
</reference>
<name>A0A2T8KW54_9POAL</name>
<dbReference type="AlphaFoldDB" id="A0A2T8KW54"/>
<sequence length="170" mass="17988">MCCESSPCRVRLPFSIHLRLTRRRHPPTCFSSSPPARPSASRPRSKTPPSTNRRRSPPAMAPPPTCGPGSLPQLLFQAAADSDLHLFNRNASALGAGRGHLREAVEAVKSPGAGALHVSAGRGRMPVCAYLVEELLVDVNASDDSGSCEIVKASMFKTAVLGGRLGATKH</sequence>
<dbReference type="PANTHER" id="PTHR46224">
    <property type="entry name" value="ANKYRIN REPEAT FAMILY PROTEIN"/>
    <property type="match status" value="1"/>
</dbReference>
<dbReference type="EMBL" id="CM008046">
    <property type="protein sequence ID" value="PVH66401.1"/>
    <property type="molecule type" value="Genomic_DNA"/>
</dbReference>
<feature type="region of interest" description="Disordered" evidence="1">
    <location>
        <begin position="25"/>
        <end position="67"/>
    </location>
</feature>
<organism evidence="2">
    <name type="scientific">Panicum hallii</name>
    <dbReference type="NCBI Taxonomy" id="206008"/>
    <lineage>
        <taxon>Eukaryota</taxon>
        <taxon>Viridiplantae</taxon>
        <taxon>Streptophyta</taxon>
        <taxon>Embryophyta</taxon>
        <taxon>Tracheophyta</taxon>
        <taxon>Spermatophyta</taxon>
        <taxon>Magnoliopsida</taxon>
        <taxon>Liliopsida</taxon>
        <taxon>Poales</taxon>
        <taxon>Poaceae</taxon>
        <taxon>PACMAD clade</taxon>
        <taxon>Panicoideae</taxon>
        <taxon>Panicodae</taxon>
        <taxon>Paniceae</taxon>
        <taxon>Panicinae</taxon>
        <taxon>Panicum</taxon>
        <taxon>Panicum sect. Panicum</taxon>
    </lineage>
</organism>
<dbReference type="Proteomes" id="UP000243499">
    <property type="component" value="Chromosome 1"/>
</dbReference>